<feature type="region of interest" description="Disordered" evidence="1">
    <location>
        <begin position="70"/>
        <end position="120"/>
    </location>
</feature>
<protein>
    <submittedName>
        <fullName evidence="2">Uncharacterized protein</fullName>
    </submittedName>
</protein>
<accession>A0A1J5RI46</accession>
<comment type="caution">
    <text evidence="2">The sequence shown here is derived from an EMBL/GenBank/DDBJ whole genome shotgun (WGS) entry which is preliminary data.</text>
</comment>
<reference evidence="2" key="1">
    <citation type="submission" date="2016-10" db="EMBL/GenBank/DDBJ databases">
        <title>Sequence of Gallionella enrichment culture.</title>
        <authorList>
            <person name="Poehlein A."/>
            <person name="Muehling M."/>
            <person name="Daniel R."/>
        </authorList>
    </citation>
    <scope>NUCLEOTIDE SEQUENCE</scope>
</reference>
<dbReference type="AlphaFoldDB" id="A0A1J5RI46"/>
<dbReference type="InterPro" id="IPR036412">
    <property type="entry name" value="HAD-like_sf"/>
</dbReference>
<dbReference type="SUPFAM" id="SSF56784">
    <property type="entry name" value="HAD-like"/>
    <property type="match status" value="1"/>
</dbReference>
<evidence type="ECO:0000313" key="2">
    <source>
        <dbReference type="EMBL" id="OIQ95457.1"/>
    </source>
</evidence>
<proteinExistence type="predicted"/>
<sequence>MFHSTFDSAQIMKIKGIIFDINGTLSDIHTNEWHDDVYRVLGNLLSYQGMMLGPNDIKYQYFDIMKKQRSADGERQRDRQAALDRFYPNPAAPEDRAAAETARRGTPGRIALPTASLSRR</sequence>
<dbReference type="EMBL" id="MLJW01000166">
    <property type="protein sequence ID" value="OIQ95457.1"/>
    <property type="molecule type" value="Genomic_DNA"/>
</dbReference>
<feature type="compositionally biased region" description="Basic and acidic residues" evidence="1">
    <location>
        <begin position="70"/>
        <end position="82"/>
    </location>
</feature>
<evidence type="ECO:0000256" key="1">
    <source>
        <dbReference type="SAM" id="MobiDB-lite"/>
    </source>
</evidence>
<gene>
    <name evidence="2" type="ORF">GALL_225200</name>
</gene>
<feature type="compositionally biased region" description="Basic and acidic residues" evidence="1">
    <location>
        <begin position="93"/>
        <end position="103"/>
    </location>
</feature>
<name>A0A1J5RI46_9ZZZZ</name>
<organism evidence="2">
    <name type="scientific">mine drainage metagenome</name>
    <dbReference type="NCBI Taxonomy" id="410659"/>
    <lineage>
        <taxon>unclassified sequences</taxon>
        <taxon>metagenomes</taxon>
        <taxon>ecological metagenomes</taxon>
    </lineage>
</organism>